<dbReference type="InterPro" id="IPR052173">
    <property type="entry name" value="Beta-lactam_resp_regulator"/>
</dbReference>
<keyword evidence="9" id="KW-1185">Reference proteome</keyword>
<accession>A0ABW0FRE6</accession>
<dbReference type="PANTHER" id="PTHR34978:SF3">
    <property type="entry name" value="SLR0241 PROTEIN"/>
    <property type="match status" value="1"/>
</dbReference>
<feature type="transmembrane region" description="Helical" evidence="5">
    <location>
        <begin position="304"/>
        <end position="326"/>
    </location>
</feature>
<name>A0ABW0FRE6_9CAUL</name>
<sequence length="482" mass="49827">MTTPELLALSLGLSVVVAALAYVGVRLFERGVADPVLRERAWAVALYLPFLPVVLTVVLLIGPRPVVEAPAVTDTTMTVEMVAALPARAPGIDTEQVAWALLGLAGLLGLARGAGLARRTLRLRRLVREACPASHEMVEVVGTCARLAGVTPPEVRLCPAAGEALVAGVAGPILILPASLAGDPNPAVLRAVCAHELAHLKRGDHRALWIEEVLLTALAINPILRAIRDRRAAAREEACDLQVLAHADGDARRLYARSLLDALRASTGGDVPALTFTSNRRIFVMHRLKAILSPAPVAGSRSRLALLGLGVALAAVAGTGSVALAAKREPVVVSVVMPVPAVATAPARVSAPVAIPIAAAAPAPVAAVPVVEAVPEPAPEPRAVPQAQVITNPNWSQMPTPLRFPAAALEQDLTSGSAELSCSVESDGRVTACTVLTEEPLGAGFGDAALEAAARARLSPQSVEGVAAGGLRFIVRFTRSTD</sequence>
<dbReference type="InterPro" id="IPR037682">
    <property type="entry name" value="TonB_C"/>
</dbReference>
<proteinExistence type="predicted"/>
<evidence type="ECO:0000256" key="5">
    <source>
        <dbReference type="SAM" id="Phobius"/>
    </source>
</evidence>
<dbReference type="PANTHER" id="PTHR34978">
    <property type="entry name" value="POSSIBLE SENSOR-TRANSDUCER PROTEIN BLAR"/>
    <property type="match status" value="1"/>
</dbReference>
<feature type="transmembrane region" description="Helical" evidence="5">
    <location>
        <begin position="6"/>
        <end position="28"/>
    </location>
</feature>
<feature type="transmembrane region" description="Helical" evidence="5">
    <location>
        <begin position="97"/>
        <end position="115"/>
    </location>
</feature>
<feature type="domain" description="TonB C-terminal" evidence="6">
    <location>
        <begin position="402"/>
        <end position="466"/>
    </location>
</feature>
<evidence type="ECO:0000259" key="6">
    <source>
        <dbReference type="Pfam" id="PF03544"/>
    </source>
</evidence>
<comment type="subcellular location">
    <subcellularLocation>
        <location evidence="1">Membrane</location>
        <topology evidence="1">Single-pass membrane protein</topology>
    </subcellularLocation>
</comment>
<evidence type="ECO:0000259" key="7">
    <source>
        <dbReference type="Pfam" id="PF05569"/>
    </source>
</evidence>
<dbReference type="SUPFAM" id="SSF74653">
    <property type="entry name" value="TolA/TonB C-terminal domain"/>
    <property type="match status" value="1"/>
</dbReference>
<evidence type="ECO:0000313" key="8">
    <source>
        <dbReference type="EMBL" id="MFC5343543.1"/>
    </source>
</evidence>
<gene>
    <name evidence="8" type="ORF">ACFPIE_06420</name>
</gene>
<dbReference type="EMBL" id="JBHSLF010000014">
    <property type="protein sequence ID" value="MFC5343543.1"/>
    <property type="molecule type" value="Genomic_DNA"/>
</dbReference>
<reference evidence="9" key="1">
    <citation type="journal article" date="2019" name="Int. J. Syst. Evol. Microbiol.">
        <title>The Global Catalogue of Microorganisms (GCM) 10K type strain sequencing project: providing services to taxonomists for standard genome sequencing and annotation.</title>
        <authorList>
            <consortium name="The Broad Institute Genomics Platform"/>
            <consortium name="The Broad Institute Genome Sequencing Center for Infectious Disease"/>
            <person name="Wu L."/>
            <person name="Ma J."/>
        </authorList>
    </citation>
    <scope>NUCLEOTIDE SEQUENCE [LARGE SCALE GENOMIC DNA]</scope>
    <source>
        <strain evidence="9">JCM 12125</strain>
    </source>
</reference>
<dbReference type="Gene3D" id="3.30.2010.10">
    <property type="entry name" value="Metalloproteases ('zincins'), catalytic domain"/>
    <property type="match status" value="1"/>
</dbReference>
<dbReference type="Proteomes" id="UP001596152">
    <property type="component" value="Unassembled WGS sequence"/>
</dbReference>
<dbReference type="RefSeq" id="WP_374039330.1">
    <property type="nucleotide sequence ID" value="NZ_CP169082.1"/>
</dbReference>
<keyword evidence="2 5" id="KW-0812">Transmembrane</keyword>
<evidence type="ECO:0000256" key="2">
    <source>
        <dbReference type="ARBA" id="ARBA00022692"/>
    </source>
</evidence>
<feature type="transmembrane region" description="Helical" evidence="5">
    <location>
        <begin position="40"/>
        <end position="61"/>
    </location>
</feature>
<evidence type="ECO:0000313" key="9">
    <source>
        <dbReference type="Proteomes" id="UP001596152"/>
    </source>
</evidence>
<dbReference type="InterPro" id="IPR008756">
    <property type="entry name" value="Peptidase_M56"/>
</dbReference>
<feature type="domain" description="Peptidase M56" evidence="7">
    <location>
        <begin position="14"/>
        <end position="272"/>
    </location>
</feature>
<protein>
    <submittedName>
        <fullName evidence="8">TonB family protein</fullName>
    </submittedName>
</protein>
<dbReference type="NCBIfam" id="TIGR01352">
    <property type="entry name" value="tonB_Cterm"/>
    <property type="match status" value="1"/>
</dbReference>
<keyword evidence="4 5" id="KW-0472">Membrane</keyword>
<organism evidence="8 9">
    <name type="scientific">Brevundimonas staleyi</name>
    <dbReference type="NCBI Taxonomy" id="74326"/>
    <lineage>
        <taxon>Bacteria</taxon>
        <taxon>Pseudomonadati</taxon>
        <taxon>Pseudomonadota</taxon>
        <taxon>Alphaproteobacteria</taxon>
        <taxon>Caulobacterales</taxon>
        <taxon>Caulobacteraceae</taxon>
        <taxon>Brevundimonas</taxon>
    </lineage>
</organism>
<dbReference type="Gene3D" id="3.30.1150.10">
    <property type="match status" value="1"/>
</dbReference>
<dbReference type="InterPro" id="IPR006260">
    <property type="entry name" value="TonB/TolA_C"/>
</dbReference>
<evidence type="ECO:0000256" key="3">
    <source>
        <dbReference type="ARBA" id="ARBA00022989"/>
    </source>
</evidence>
<dbReference type="Pfam" id="PF05569">
    <property type="entry name" value="Peptidase_M56"/>
    <property type="match status" value="1"/>
</dbReference>
<keyword evidence="3 5" id="KW-1133">Transmembrane helix</keyword>
<evidence type="ECO:0000256" key="1">
    <source>
        <dbReference type="ARBA" id="ARBA00004167"/>
    </source>
</evidence>
<evidence type="ECO:0000256" key="4">
    <source>
        <dbReference type="ARBA" id="ARBA00023136"/>
    </source>
</evidence>
<comment type="caution">
    <text evidence="8">The sequence shown here is derived from an EMBL/GenBank/DDBJ whole genome shotgun (WGS) entry which is preliminary data.</text>
</comment>
<dbReference type="Pfam" id="PF03544">
    <property type="entry name" value="TonB_C"/>
    <property type="match status" value="1"/>
</dbReference>